<dbReference type="PANTHER" id="PTHR42873:SF1">
    <property type="entry name" value="S-ADENOSYLMETHIONINE-DEPENDENT METHYLTRANSFERASE DOMAIN-CONTAINING PROTEIN"/>
    <property type="match status" value="1"/>
</dbReference>
<keyword evidence="7" id="KW-0694">RNA-binding</keyword>
<dbReference type="InterPro" id="IPR002478">
    <property type="entry name" value="PUA"/>
</dbReference>
<evidence type="ECO:0000256" key="8">
    <source>
        <dbReference type="ARBA" id="ARBA00038091"/>
    </source>
</evidence>
<accession>A0ABT3N7X7</accession>
<feature type="domain" description="PUA" evidence="9">
    <location>
        <begin position="3"/>
        <end position="88"/>
    </location>
</feature>
<dbReference type="InterPro" id="IPR019614">
    <property type="entry name" value="SAM-dep_methyl-trfase"/>
</dbReference>
<comment type="subcellular location">
    <subcellularLocation>
        <location evidence="1">Cytoplasm</location>
    </subcellularLocation>
</comment>
<evidence type="ECO:0000256" key="7">
    <source>
        <dbReference type="ARBA" id="ARBA00022884"/>
    </source>
</evidence>
<dbReference type="GO" id="GO:0032259">
    <property type="term" value="P:methylation"/>
    <property type="evidence" value="ECO:0007669"/>
    <property type="project" value="UniProtKB-KW"/>
</dbReference>
<dbReference type="CDD" id="cd21153">
    <property type="entry name" value="PUA_RlmI"/>
    <property type="match status" value="1"/>
</dbReference>
<evidence type="ECO:0000313" key="11">
    <source>
        <dbReference type="Proteomes" id="UP001209681"/>
    </source>
</evidence>
<evidence type="ECO:0000256" key="5">
    <source>
        <dbReference type="ARBA" id="ARBA00022679"/>
    </source>
</evidence>
<keyword evidence="4 10" id="KW-0489">Methyltransferase</keyword>
<evidence type="ECO:0000256" key="3">
    <source>
        <dbReference type="ARBA" id="ARBA00022552"/>
    </source>
</evidence>
<dbReference type="InterPro" id="IPR036974">
    <property type="entry name" value="PUA_sf"/>
</dbReference>
<dbReference type="PROSITE" id="PS50890">
    <property type="entry name" value="PUA"/>
    <property type="match status" value="1"/>
</dbReference>
<evidence type="ECO:0000313" key="10">
    <source>
        <dbReference type="EMBL" id="MCW7753562.1"/>
    </source>
</evidence>
<gene>
    <name evidence="10" type="ORF">OOT00_06110</name>
</gene>
<dbReference type="InterPro" id="IPR041532">
    <property type="entry name" value="RlmI-like_PUA"/>
</dbReference>
<dbReference type="Gene3D" id="3.40.50.150">
    <property type="entry name" value="Vaccinia Virus protein VP39"/>
    <property type="match status" value="1"/>
</dbReference>
<dbReference type="SMART" id="SM00359">
    <property type="entry name" value="PUA"/>
    <property type="match status" value="1"/>
</dbReference>
<dbReference type="GO" id="GO:0008168">
    <property type="term" value="F:methyltransferase activity"/>
    <property type="evidence" value="ECO:0007669"/>
    <property type="project" value="UniProtKB-KW"/>
</dbReference>
<reference evidence="10 11" key="1">
    <citation type="submission" date="2022-11" db="EMBL/GenBank/DDBJ databases">
        <title>Desulfobotulus tamanensis H1 sp. nov. - anaerobic, alkaliphilic, sulphate reducing bacterium isolated from terrestrial mud volcano.</title>
        <authorList>
            <person name="Frolova A."/>
            <person name="Merkel A.Y."/>
            <person name="Slobodkin A.I."/>
        </authorList>
    </citation>
    <scope>NUCLEOTIDE SEQUENCE [LARGE SCALE GENOMIC DNA]</scope>
    <source>
        <strain evidence="10 11">H1</strain>
    </source>
</reference>
<evidence type="ECO:0000256" key="4">
    <source>
        <dbReference type="ARBA" id="ARBA00022603"/>
    </source>
</evidence>
<organism evidence="10 11">
    <name type="scientific">Desulfobotulus pelophilus</name>
    <dbReference type="NCBI Taxonomy" id="2823377"/>
    <lineage>
        <taxon>Bacteria</taxon>
        <taxon>Pseudomonadati</taxon>
        <taxon>Thermodesulfobacteriota</taxon>
        <taxon>Desulfobacteria</taxon>
        <taxon>Desulfobacterales</taxon>
        <taxon>Desulfobacteraceae</taxon>
        <taxon>Desulfobotulus</taxon>
    </lineage>
</organism>
<dbReference type="CDD" id="cd02440">
    <property type="entry name" value="AdoMet_MTases"/>
    <property type="match status" value="1"/>
</dbReference>
<dbReference type="SUPFAM" id="SSF88697">
    <property type="entry name" value="PUA domain-like"/>
    <property type="match status" value="1"/>
</dbReference>
<dbReference type="SUPFAM" id="SSF53335">
    <property type="entry name" value="S-adenosyl-L-methionine-dependent methyltransferases"/>
    <property type="match status" value="1"/>
</dbReference>
<comment type="similarity">
    <text evidence="8">Belongs to the methyltransferase superfamily. RlmI family.</text>
</comment>
<dbReference type="PANTHER" id="PTHR42873">
    <property type="entry name" value="RIBOSOMAL RNA LARGE SUBUNIT METHYLTRANSFERASE"/>
    <property type="match status" value="1"/>
</dbReference>
<dbReference type="CDD" id="cd11572">
    <property type="entry name" value="RlmI_M_like"/>
    <property type="match status" value="1"/>
</dbReference>
<proteinExistence type="inferred from homology"/>
<dbReference type="InterPro" id="IPR015947">
    <property type="entry name" value="PUA-like_sf"/>
</dbReference>
<dbReference type="Proteomes" id="UP001209681">
    <property type="component" value="Unassembled WGS sequence"/>
</dbReference>
<dbReference type="Gene3D" id="3.30.750.80">
    <property type="entry name" value="RNA methyltransferase domain (HRMD) like"/>
    <property type="match status" value="1"/>
</dbReference>
<evidence type="ECO:0000256" key="2">
    <source>
        <dbReference type="ARBA" id="ARBA00022490"/>
    </source>
</evidence>
<evidence type="ECO:0000259" key="9">
    <source>
        <dbReference type="SMART" id="SM00359"/>
    </source>
</evidence>
<name>A0ABT3N7X7_9BACT</name>
<sequence>MKKEVVVSEKGAGALHRRHPWVFSGAIREVRGYPALGDTVDIIDEKNNWLASGAYSPSSRIRVRVWTFSPSEKVDANFFVQRIQSAAMVRAGLYPNGSVTALRLVAGEADGLPGLIVDRYDRVAVCQFQSAGVERWKGAIVEALARLPGIESVYERSDASVRKKEGLSLQTGLLYGPEPPEMMDIQEGRVRFRIDIRSGHKTGFYLDQRESRARVMGCSNGMRVLNAFSYTGGFGIAALVGGACSVVNMDTSRPSLDMAEVNARLNGCCPDRMENVEGNAFQLLRGFRSDGRLFDLVVLDPPKFAESRIQLPKAARGYKDINMLGMQVLAPGGLLFTYSCSGAMEQDLFQKIVADAALDAGRQGRILRRMEQGPDHPVSLNFPEGNYLKGLMIQMD</sequence>
<dbReference type="Gene3D" id="2.30.130.10">
    <property type="entry name" value="PUA domain"/>
    <property type="match status" value="1"/>
</dbReference>
<keyword evidence="11" id="KW-1185">Reference proteome</keyword>
<dbReference type="RefSeq" id="WP_265424432.1">
    <property type="nucleotide sequence ID" value="NZ_JAPFPW010000005.1"/>
</dbReference>
<evidence type="ECO:0000256" key="1">
    <source>
        <dbReference type="ARBA" id="ARBA00004496"/>
    </source>
</evidence>
<dbReference type="InterPro" id="IPR029063">
    <property type="entry name" value="SAM-dependent_MTases_sf"/>
</dbReference>
<comment type="caution">
    <text evidence="10">The sequence shown here is derived from an EMBL/GenBank/DDBJ whole genome shotgun (WGS) entry which is preliminary data.</text>
</comment>
<keyword evidence="3" id="KW-0698">rRNA processing</keyword>
<dbReference type="Pfam" id="PF10672">
    <property type="entry name" value="Methyltrans_SAM"/>
    <property type="match status" value="1"/>
</dbReference>
<keyword evidence="2" id="KW-0963">Cytoplasm</keyword>
<keyword evidence="6" id="KW-0949">S-adenosyl-L-methionine</keyword>
<dbReference type="EMBL" id="JAPFPW010000005">
    <property type="protein sequence ID" value="MCW7753562.1"/>
    <property type="molecule type" value="Genomic_DNA"/>
</dbReference>
<dbReference type="Pfam" id="PF17785">
    <property type="entry name" value="PUA_3"/>
    <property type="match status" value="1"/>
</dbReference>
<protein>
    <submittedName>
        <fullName evidence="10">Class I SAM-dependent rRNA methyltransferase</fullName>
    </submittedName>
</protein>
<evidence type="ECO:0000256" key="6">
    <source>
        <dbReference type="ARBA" id="ARBA00022691"/>
    </source>
</evidence>
<keyword evidence="5" id="KW-0808">Transferase</keyword>